<feature type="compositionally biased region" description="Low complexity" evidence="1">
    <location>
        <begin position="354"/>
        <end position="366"/>
    </location>
</feature>
<feature type="region of interest" description="Disordered" evidence="1">
    <location>
        <begin position="347"/>
        <end position="370"/>
    </location>
</feature>
<dbReference type="Proteomes" id="UP001140091">
    <property type="component" value="Unassembled WGS sequence"/>
</dbReference>
<dbReference type="AlphaFoldDB" id="A0A9W8MEU4"/>
<evidence type="ECO:0000313" key="3">
    <source>
        <dbReference type="Proteomes" id="UP001140091"/>
    </source>
</evidence>
<keyword evidence="3" id="KW-1185">Reference proteome</keyword>
<protein>
    <submittedName>
        <fullName evidence="2">Uncharacterized protein</fullName>
    </submittedName>
</protein>
<reference evidence="2" key="1">
    <citation type="submission" date="2022-06" db="EMBL/GenBank/DDBJ databases">
        <title>Genome Sequence of Candolleomyces eurysporus.</title>
        <authorList>
            <person name="Buettner E."/>
        </authorList>
    </citation>
    <scope>NUCLEOTIDE SEQUENCE</scope>
    <source>
        <strain evidence="2">VTCC 930004</strain>
    </source>
</reference>
<organism evidence="2 3">
    <name type="scientific">Candolleomyces eurysporus</name>
    <dbReference type="NCBI Taxonomy" id="2828524"/>
    <lineage>
        <taxon>Eukaryota</taxon>
        <taxon>Fungi</taxon>
        <taxon>Dikarya</taxon>
        <taxon>Basidiomycota</taxon>
        <taxon>Agaricomycotina</taxon>
        <taxon>Agaricomycetes</taxon>
        <taxon>Agaricomycetidae</taxon>
        <taxon>Agaricales</taxon>
        <taxon>Agaricineae</taxon>
        <taxon>Psathyrellaceae</taxon>
        <taxon>Candolleomyces</taxon>
    </lineage>
</organism>
<proteinExistence type="predicted"/>
<accession>A0A9W8MEU4</accession>
<name>A0A9W8MEU4_9AGAR</name>
<comment type="caution">
    <text evidence="2">The sequence shown here is derived from an EMBL/GenBank/DDBJ whole genome shotgun (WGS) entry which is preliminary data.</text>
</comment>
<dbReference type="EMBL" id="JANBPK010001028">
    <property type="protein sequence ID" value="KAJ2927217.1"/>
    <property type="molecule type" value="Genomic_DNA"/>
</dbReference>
<feature type="region of interest" description="Disordered" evidence="1">
    <location>
        <begin position="384"/>
        <end position="415"/>
    </location>
</feature>
<evidence type="ECO:0000313" key="2">
    <source>
        <dbReference type="EMBL" id="KAJ2927217.1"/>
    </source>
</evidence>
<sequence length="582" mass="63543">MGIAPLETKDIFASIHDIFSHQLKWKKGVQPEEPTSALAFLAPVLPLFFALEEGENFVLWDYPIVNQFRAWVAHVVAKHPHVLDILKVSRRQRAIFEEIVAKRPRSLVSLSTLPSSWEEHRIRAQIAYKTDSEDEEDELDDEDAPEIATLAKAGPSKKSAGTLLYFLSGVSSTLRIDLPIIDPAIKLVPKAPAKAKRPRDDSPPIKVEKGAESSKRNNQPPLDPVAVRANFERDGPGTLDIVSEEALKLIDHRTAITDLLAAGKPVPPKMRLRMSSTLGAVLLPFADYDAAHIEILRNVPNFVKLVRKASAIVLTHKTWALEHQLGFSDESANKLLALAAELKVEAGRARRDSTTSNASHATTSGAPVPASEVLVVDEDVTMSEPVATRGRGKGKAANRASAPPSTQRMDYSSVPGIDTGSPAFFRSMALASKRARADKETPSSSANSSAARTAHRLFPDGGLLDFSVSLPFSRFLTGSEAFLVDDRAVSNEFINLVLSKAHSAITNFTDRAENEESIRRALGTVRLEMISVIHKIHLFTGHWEMLNNEYASLKASLASFCTVPKPVVEAPEVIPLAPGFEL</sequence>
<feature type="compositionally biased region" description="Basic and acidic residues" evidence="1">
    <location>
        <begin position="198"/>
        <end position="215"/>
    </location>
</feature>
<feature type="non-terminal residue" evidence="2">
    <location>
        <position position="1"/>
    </location>
</feature>
<feature type="region of interest" description="Disordered" evidence="1">
    <location>
        <begin position="191"/>
        <end position="224"/>
    </location>
</feature>
<gene>
    <name evidence="2" type="ORF">H1R20_g9877</name>
</gene>
<evidence type="ECO:0000256" key="1">
    <source>
        <dbReference type="SAM" id="MobiDB-lite"/>
    </source>
</evidence>